<feature type="region of interest" description="Disordered" evidence="1">
    <location>
        <begin position="25"/>
        <end position="60"/>
    </location>
</feature>
<feature type="compositionally biased region" description="Basic and acidic residues" evidence="1">
    <location>
        <begin position="38"/>
        <end position="52"/>
    </location>
</feature>
<gene>
    <name evidence="3" type="ORF">HNS30_29790</name>
</gene>
<proteinExistence type="predicted"/>
<organism evidence="3 4">
    <name type="scientific">Corallococcus exercitus</name>
    <dbReference type="NCBI Taxonomy" id="2316736"/>
    <lineage>
        <taxon>Bacteria</taxon>
        <taxon>Pseudomonadati</taxon>
        <taxon>Myxococcota</taxon>
        <taxon>Myxococcia</taxon>
        <taxon>Myxococcales</taxon>
        <taxon>Cystobacterineae</taxon>
        <taxon>Myxococcaceae</taxon>
        <taxon>Corallococcus</taxon>
    </lineage>
</organism>
<reference evidence="3 4" key="1">
    <citation type="submission" date="2020-05" db="EMBL/GenBank/DDBJ databases">
        <authorList>
            <person name="Whitworth D."/>
        </authorList>
    </citation>
    <scope>NUCLEOTIDE SEQUENCE [LARGE SCALE GENOMIC DNA]</scope>
    <source>
        <strain evidence="3 4">CA046A</strain>
    </source>
</reference>
<comment type="caution">
    <text evidence="3">The sequence shown here is derived from an EMBL/GenBank/DDBJ whole genome shotgun (WGS) entry which is preliminary data.</text>
</comment>
<keyword evidence="2" id="KW-0732">Signal</keyword>
<feature type="chain" id="PRO_5030698297" description="TIGR04219 family outer membrane beta-barrel protein" evidence="2">
    <location>
        <begin position="25"/>
        <end position="280"/>
    </location>
</feature>
<feature type="signal peptide" evidence="2">
    <location>
        <begin position="1"/>
        <end position="24"/>
    </location>
</feature>
<evidence type="ECO:0000313" key="3">
    <source>
        <dbReference type="EMBL" id="NOK13243.1"/>
    </source>
</evidence>
<evidence type="ECO:0000256" key="1">
    <source>
        <dbReference type="SAM" id="MobiDB-lite"/>
    </source>
</evidence>
<protein>
    <recommendedName>
        <fullName evidence="5">TIGR04219 family outer membrane beta-barrel protein</fullName>
    </recommendedName>
</protein>
<evidence type="ECO:0008006" key="5">
    <source>
        <dbReference type="Google" id="ProtNLM"/>
    </source>
</evidence>
<evidence type="ECO:0000313" key="4">
    <source>
        <dbReference type="Proteomes" id="UP000528460"/>
    </source>
</evidence>
<accession>A0A7Y4JY07</accession>
<evidence type="ECO:0000256" key="2">
    <source>
        <dbReference type="SAM" id="SignalP"/>
    </source>
</evidence>
<dbReference type="EMBL" id="JABFJW010000304">
    <property type="protein sequence ID" value="NOK13243.1"/>
    <property type="molecule type" value="Genomic_DNA"/>
</dbReference>
<dbReference type="RefSeq" id="WP_171420424.1">
    <property type="nucleotide sequence ID" value="NZ_JABFJW010000304.1"/>
</dbReference>
<sequence>MGFWKTLCAALAVAVLLGSAPAEARFGKRSRPGTSDAKGSDDKDDGKQEHRATPVGRYASDAPVRSSVRASGVGVGWFDVLFVSGPASYHRRARVAAPRGARAPRPAPLVHLNVQGDSFGDTGGALDLFMALDGQRWGMDARVSGIALSADDGSDDTDRLTLLDAHLTISPWSTERGRFRLEAGIASAHAPDAIFVGPSFAASLEACIGPSPFDIEARIQAVPFPHRQVDMQAGLAVHLGALNLRGGWRTLYLSDAGQLDDGVVHADLFSGPYLGLGLSF</sequence>
<dbReference type="Proteomes" id="UP000528460">
    <property type="component" value="Unassembled WGS sequence"/>
</dbReference>
<name>A0A7Y4JY07_9BACT</name>
<dbReference type="AlphaFoldDB" id="A0A7Y4JY07"/>